<proteinExistence type="predicted"/>
<organism evidence="1">
    <name type="scientific">uncultured Sphingomonadaceae bacterium</name>
    <dbReference type="NCBI Taxonomy" id="169976"/>
    <lineage>
        <taxon>Bacteria</taxon>
        <taxon>Pseudomonadati</taxon>
        <taxon>Pseudomonadota</taxon>
        <taxon>Alphaproteobacteria</taxon>
        <taxon>Sphingomonadales</taxon>
        <taxon>Sphingomonadaceae</taxon>
        <taxon>environmental samples</taxon>
    </lineage>
</organism>
<protein>
    <submittedName>
        <fullName evidence="1">Uncharacterized protein</fullName>
    </submittedName>
</protein>
<dbReference type="AlphaFoldDB" id="A0A6J4TGV4"/>
<name>A0A6J4TGV4_9SPHN</name>
<feature type="non-terminal residue" evidence="1">
    <location>
        <position position="37"/>
    </location>
</feature>
<feature type="non-terminal residue" evidence="1">
    <location>
        <position position="1"/>
    </location>
</feature>
<evidence type="ECO:0000313" key="1">
    <source>
        <dbReference type="EMBL" id="CAA9523065.1"/>
    </source>
</evidence>
<reference evidence="1" key="1">
    <citation type="submission" date="2020-02" db="EMBL/GenBank/DDBJ databases">
        <authorList>
            <person name="Meier V. D."/>
        </authorList>
    </citation>
    <scope>NUCLEOTIDE SEQUENCE</scope>
    <source>
        <strain evidence="1">AVDCRST_MAG39</strain>
    </source>
</reference>
<gene>
    <name evidence="1" type="ORF">AVDCRST_MAG39-2655</name>
</gene>
<dbReference type="EMBL" id="CADCVW010000107">
    <property type="protein sequence ID" value="CAA9523065.1"/>
    <property type="molecule type" value="Genomic_DNA"/>
</dbReference>
<sequence length="37" mass="4129">VHRRPWTNDLDYDAARLRRGGLLAAQPAAQGNGELRL</sequence>
<accession>A0A6J4TGV4</accession>